<dbReference type="EMBL" id="JASJOT010000014">
    <property type="protein sequence ID" value="MDJ1495315.1"/>
    <property type="molecule type" value="Genomic_DNA"/>
</dbReference>
<reference evidence="1 2" key="1">
    <citation type="submission" date="2023-05" db="EMBL/GenBank/DDBJ databases">
        <authorList>
            <person name="Zhang X."/>
        </authorList>
    </citation>
    <scope>NUCLEOTIDE SEQUENCE [LARGE SCALE GENOMIC DNA]</scope>
    <source>
        <strain evidence="1 2">DM2B3-1</strain>
    </source>
</reference>
<accession>A0ABT7CNI7</accession>
<protein>
    <submittedName>
        <fullName evidence="1">Uncharacterized protein</fullName>
    </submittedName>
</protein>
<dbReference type="PROSITE" id="PS51257">
    <property type="entry name" value="PROKAR_LIPOPROTEIN"/>
    <property type="match status" value="1"/>
</dbReference>
<evidence type="ECO:0000313" key="2">
    <source>
        <dbReference type="Proteomes" id="UP001228581"/>
    </source>
</evidence>
<gene>
    <name evidence="1" type="ORF">QNI19_20410</name>
</gene>
<dbReference type="Proteomes" id="UP001228581">
    <property type="component" value="Unassembled WGS sequence"/>
</dbReference>
<keyword evidence="2" id="KW-1185">Reference proteome</keyword>
<dbReference type="RefSeq" id="WP_313999235.1">
    <property type="nucleotide sequence ID" value="NZ_JASJOT010000014.1"/>
</dbReference>
<organism evidence="1 2">
    <name type="scientific">Xanthocytophaga flava</name>
    <dbReference type="NCBI Taxonomy" id="3048013"/>
    <lineage>
        <taxon>Bacteria</taxon>
        <taxon>Pseudomonadati</taxon>
        <taxon>Bacteroidota</taxon>
        <taxon>Cytophagia</taxon>
        <taxon>Cytophagales</taxon>
        <taxon>Rhodocytophagaceae</taxon>
        <taxon>Xanthocytophaga</taxon>
    </lineage>
</organism>
<name>A0ABT7CNI7_9BACT</name>
<evidence type="ECO:0000313" key="1">
    <source>
        <dbReference type="EMBL" id="MDJ1495315.1"/>
    </source>
</evidence>
<sequence>MKITILKNALIIAILSFSLSCKQKQSSYPIRHKDLLGFKSEYITEYLDDNYQRNKLEQKLNVLKVRYLEDIIYVSTYAEANGCGGHFGNMKIRNDTLILTYEFSSDTACTSIVIDKLTYLINNPGKKKRKIKFE</sequence>
<proteinExistence type="predicted"/>
<comment type="caution">
    <text evidence="1">The sequence shown here is derived from an EMBL/GenBank/DDBJ whole genome shotgun (WGS) entry which is preliminary data.</text>
</comment>